<dbReference type="AlphaFoldDB" id="A0A9W8HPG7"/>
<feature type="region of interest" description="Disordered" evidence="1">
    <location>
        <begin position="94"/>
        <end position="133"/>
    </location>
</feature>
<comment type="caution">
    <text evidence="2">The sequence shown here is derived from an EMBL/GenBank/DDBJ whole genome shotgun (WGS) entry which is preliminary data.</text>
</comment>
<sequence length="205" mass="22328">MFRRNTSAGYAPRRVVAGRRNAARDPGMLPPLPPAVTRTYGATKARRPRMPLATIEHVLSHLIANIQSTLEPPIPTASPVLPRRRFARRPLPDPFILRLDDSPPTSPPDDLGSIPPGSDPPASATTGNTDGITDETVVTHGRQHVAEDDEAVLITLRHARDRRHRLDLETVQALADDGTARVQILHSDVVDELFALCKSTSPSTC</sequence>
<protein>
    <submittedName>
        <fullName evidence="2">Uncharacterized protein</fullName>
    </submittedName>
</protein>
<accession>A0A9W8HPG7</accession>
<dbReference type="EMBL" id="JANBUM010000049">
    <property type="protein sequence ID" value="KAJ2786671.1"/>
    <property type="molecule type" value="Genomic_DNA"/>
</dbReference>
<reference evidence="2" key="1">
    <citation type="submission" date="2022-07" db="EMBL/GenBank/DDBJ databases">
        <title>Phylogenomic reconstructions and comparative analyses of Kickxellomycotina fungi.</title>
        <authorList>
            <person name="Reynolds N.K."/>
            <person name="Stajich J.E."/>
            <person name="Barry K."/>
            <person name="Grigoriev I.V."/>
            <person name="Crous P."/>
            <person name="Smith M.E."/>
        </authorList>
    </citation>
    <scope>NUCLEOTIDE SEQUENCE</scope>
    <source>
        <strain evidence="2">BCRC 34489</strain>
    </source>
</reference>
<gene>
    <name evidence="2" type="ORF">GGI15_001345</name>
</gene>
<dbReference type="Proteomes" id="UP001140172">
    <property type="component" value="Unassembled WGS sequence"/>
</dbReference>
<dbReference type="OrthoDB" id="10512218at2759"/>
<proteinExistence type="predicted"/>
<evidence type="ECO:0000256" key="1">
    <source>
        <dbReference type="SAM" id="MobiDB-lite"/>
    </source>
</evidence>
<name>A0A9W8HPG7_9FUNG</name>
<organism evidence="2 3">
    <name type="scientific">Coemansia interrupta</name>
    <dbReference type="NCBI Taxonomy" id="1126814"/>
    <lineage>
        <taxon>Eukaryota</taxon>
        <taxon>Fungi</taxon>
        <taxon>Fungi incertae sedis</taxon>
        <taxon>Zoopagomycota</taxon>
        <taxon>Kickxellomycotina</taxon>
        <taxon>Kickxellomycetes</taxon>
        <taxon>Kickxellales</taxon>
        <taxon>Kickxellaceae</taxon>
        <taxon>Coemansia</taxon>
    </lineage>
</organism>
<evidence type="ECO:0000313" key="3">
    <source>
        <dbReference type="Proteomes" id="UP001140172"/>
    </source>
</evidence>
<keyword evidence="3" id="KW-1185">Reference proteome</keyword>
<evidence type="ECO:0000313" key="2">
    <source>
        <dbReference type="EMBL" id="KAJ2786671.1"/>
    </source>
</evidence>